<dbReference type="EMBL" id="PEYV01000069">
    <property type="protein sequence ID" value="PIS21176.1"/>
    <property type="molecule type" value="Genomic_DNA"/>
</dbReference>
<organism evidence="2 3">
    <name type="scientific">candidate division WWE3 bacterium CG08_land_8_20_14_0_20_41_15</name>
    <dbReference type="NCBI Taxonomy" id="1975086"/>
    <lineage>
        <taxon>Bacteria</taxon>
        <taxon>Katanobacteria</taxon>
    </lineage>
</organism>
<reference evidence="3" key="1">
    <citation type="submission" date="2017-09" db="EMBL/GenBank/DDBJ databases">
        <title>Depth-based differentiation of microbial function through sediment-hosted aquifers and enrichment of novel symbionts in the deep terrestrial subsurface.</title>
        <authorList>
            <person name="Probst A.J."/>
            <person name="Ladd B."/>
            <person name="Jarett J.K."/>
            <person name="Geller-Mcgrath D.E."/>
            <person name="Sieber C.M.K."/>
            <person name="Emerson J.B."/>
            <person name="Anantharaman K."/>
            <person name="Thomas B.C."/>
            <person name="Malmstrom R."/>
            <person name="Stieglmeier M."/>
            <person name="Klingl A."/>
            <person name="Woyke T."/>
            <person name="Ryan C.M."/>
            <person name="Banfield J.F."/>
        </authorList>
    </citation>
    <scope>NUCLEOTIDE SEQUENCE [LARGE SCALE GENOMIC DNA]</scope>
</reference>
<evidence type="ECO:0000313" key="3">
    <source>
        <dbReference type="Proteomes" id="UP000231098"/>
    </source>
</evidence>
<feature type="domain" description="PD-(D/E)XK endonuclease-like" evidence="1">
    <location>
        <begin position="12"/>
        <end position="253"/>
    </location>
</feature>
<gene>
    <name evidence="2" type="ORF">COT51_04160</name>
</gene>
<proteinExistence type="predicted"/>
<name>A0A2H0X8D0_UNCKA</name>
<dbReference type="AlphaFoldDB" id="A0A2H0X8D0"/>
<evidence type="ECO:0000313" key="2">
    <source>
        <dbReference type="EMBL" id="PIS21176.1"/>
    </source>
</evidence>
<evidence type="ECO:0000259" key="1">
    <source>
        <dbReference type="Pfam" id="PF12705"/>
    </source>
</evidence>
<dbReference type="InterPro" id="IPR038726">
    <property type="entry name" value="PDDEXK_AddAB-type"/>
</dbReference>
<protein>
    <recommendedName>
        <fullName evidence="1">PD-(D/E)XK endonuclease-like domain-containing protein</fullName>
    </recommendedName>
</protein>
<comment type="caution">
    <text evidence="2">The sequence shown here is derived from an EMBL/GenBank/DDBJ whole genome shotgun (WGS) entry which is preliminary data.</text>
</comment>
<dbReference type="InterPro" id="IPR011604">
    <property type="entry name" value="PDDEXK-like_dom_sf"/>
</dbReference>
<dbReference type="Pfam" id="PF12705">
    <property type="entry name" value="PDDEXK_1"/>
    <property type="match status" value="1"/>
</dbReference>
<accession>A0A2H0X8D0</accession>
<dbReference type="Gene3D" id="3.90.320.10">
    <property type="match status" value="1"/>
</dbReference>
<sequence>MGQYHAMESNKITASKINSYMNCSAQFFFQYIEQVKAYSRSSLLVGVAFHSAEAQNDIQKIESEKDMPVEDVCDIFGTQFDEGSHETLFMKDESKGDLKDNGYSLIQCYHKVLTPTIFPKAVEAKFELKLSNTDMVFAGKMDVITKDDKIIERKTKRAKPSSVDVSHKLQVTAYQAGYQVTYKEKPKESQIHYAITKKVPECISYVVDIDDKDTKYLVSMINLVKESIDKGIFMPNRNSLMCNVKYCLYSELCTAKYGGTVRGK</sequence>
<dbReference type="Proteomes" id="UP000231098">
    <property type="component" value="Unassembled WGS sequence"/>
</dbReference>